<evidence type="ECO:0000256" key="5">
    <source>
        <dbReference type="ARBA" id="ARBA00022605"/>
    </source>
</evidence>
<name>A0A8J6UFP7_9FLAO</name>
<protein>
    <recommendedName>
        <fullName evidence="4 9">N-(5'-phosphoribosyl)anthranilate isomerase</fullName>
        <shortName evidence="9">PRAI</shortName>
        <ecNumber evidence="3 9">5.3.1.24</ecNumber>
    </recommendedName>
</protein>
<dbReference type="PANTHER" id="PTHR42894:SF1">
    <property type="entry name" value="N-(5'-PHOSPHORIBOSYL)ANTHRANILATE ISOMERASE"/>
    <property type="match status" value="1"/>
</dbReference>
<evidence type="ECO:0000313" key="12">
    <source>
        <dbReference type="Proteomes" id="UP000602057"/>
    </source>
</evidence>
<keyword evidence="7 9" id="KW-0057">Aromatic amino acid biosynthesis</keyword>
<dbReference type="Gene3D" id="3.20.20.70">
    <property type="entry name" value="Aldolase class I"/>
    <property type="match status" value="1"/>
</dbReference>
<sequence>MKLKVCGMKYQDNIQAVANLQPDYLGFIFYEKSVRYFNTSIPNISETIKKTGVFVNETIEFVVKQIQTHNLQAVQLHGEESPEYCDQLKNCHAELVSASLDKNLKHLQVDKSLEIIKVFSIKDEFDFDVLKPYEPVCNYFLFDTKGKLPGGNGYTFDWNVLNDYPSTKPFFLSGGIGLNEADKLNAFKQSPASKYCYAIDVNSKFEIEPGLKHIEQLKQFKEALSFIEN</sequence>
<evidence type="ECO:0000313" key="11">
    <source>
        <dbReference type="EMBL" id="MBD0834434.1"/>
    </source>
</evidence>
<feature type="domain" description="N-(5'phosphoribosyl) anthranilate isomerase (PRAI)" evidence="10">
    <location>
        <begin position="4"/>
        <end position="222"/>
    </location>
</feature>
<dbReference type="InterPro" id="IPR001240">
    <property type="entry name" value="PRAI_dom"/>
</dbReference>
<evidence type="ECO:0000256" key="9">
    <source>
        <dbReference type="HAMAP-Rule" id="MF_00135"/>
    </source>
</evidence>
<evidence type="ECO:0000256" key="7">
    <source>
        <dbReference type="ARBA" id="ARBA00023141"/>
    </source>
</evidence>
<dbReference type="UniPathway" id="UPA00035">
    <property type="reaction ID" value="UER00042"/>
</dbReference>
<comment type="pathway">
    <text evidence="2 9">Amino-acid biosynthesis; L-tryptophan biosynthesis; L-tryptophan from chorismate: step 3/5.</text>
</comment>
<dbReference type="InterPro" id="IPR013785">
    <property type="entry name" value="Aldolase_TIM"/>
</dbReference>
<comment type="catalytic activity">
    <reaction evidence="1 9">
        <text>N-(5-phospho-beta-D-ribosyl)anthranilate = 1-(2-carboxyphenylamino)-1-deoxy-D-ribulose 5-phosphate</text>
        <dbReference type="Rhea" id="RHEA:21540"/>
        <dbReference type="ChEBI" id="CHEBI:18277"/>
        <dbReference type="ChEBI" id="CHEBI:58613"/>
        <dbReference type="EC" id="5.3.1.24"/>
    </reaction>
</comment>
<evidence type="ECO:0000256" key="6">
    <source>
        <dbReference type="ARBA" id="ARBA00022822"/>
    </source>
</evidence>
<dbReference type="HAMAP" id="MF_00135">
    <property type="entry name" value="PRAI"/>
    <property type="match status" value="1"/>
</dbReference>
<keyword evidence="12" id="KW-1185">Reference proteome</keyword>
<evidence type="ECO:0000256" key="8">
    <source>
        <dbReference type="ARBA" id="ARBA00023235"/>
    </source>
</evidence>
<dbReference type="GO" id="GO:0004640">
    <property type="term" value="F:phosphoribosylanthranilate isomerase activity"/>
    <property type="evidence" value="ECO:0007669"/>
    <property type="project" value="UniProtKB-UniRule"/>
</dbReference>
<evidence type="ECO:0000256" key="2">
    <source>
        <dbReference type="ARBA" id="ARBA00004664"/>
    </source>
</evidence>
<proteinExistence type="inferred from homology"/>
<reference evidence="11" key="1">
    <citation type="journal article" date="2013" name="Int. J. Syst. Evol. Microbiol.">
        <title>Aestuariibaculum suncheonense gen. nov., sp. nov., a marine bacterium of the family Flavobacteriaceae isolated from a tidal flat and emended descriptions of the genera Gaetbulibacter and Tamlana.</title>
        <authorList>
            <person name="Jeong S.H."/>
            <person name="Park M.S."/>
            <person name="Jin H.M."/>
            <person name="Lee K."/>
            <person name="Park W."/>
            <person name="Jeon C.O."/>
        </authorList>
    </citation>
    <scope>NUCLEOTIDE SEQUENCE</scope>
    <source>
        <strain evidence="11">SC17</strain>
    </source>
</reference>
<dbReference type="AlphaFoldDB" id="A0A8J6UFP7"/>
<comment type="similarity">
    <text evidence="9">Belongs to the TrpF family.</text>
</comment>
<evidence type="ECO:0000256" key="3">
    <source>
        <dbReference type="ARBA" id="ARBA00012572"/>
    </source>
</evidence>
<dbReference type="CDD" id="cd00405">
    <property type="entry name" value="PRAI"/>
    <property type="match status" value="1"/>
</dbReference>
<dbReference type="EMBL" id="JACVXC010000001">
    <property type="protein sequence ID" value="MBD0834434.1"/>
    <property type="molecule type" value="Genomic_DNA"/>
</dbReference>
<dbReference type="SUPFAM" id="SSF51366">
    <property type="entry name" value="Ribulose-phoshate binding barrel"/>
    <property type="match status" value="1"/>
</dbReference>
<keyword evidence="8 9" id="KW-0413">Isomerase</keyword>
<dbReference type="GO" id="GO:0000162">
    <property type="term" value="P:L-tryptophan biosynthetic process"/>
    <property type="evidence" value="ECO:0007669"/>
    <property type="project" value="UniProtKB-UniRule"/>
</dbReference>
<evidence type="ECO:0000256" key="4">
    <source>
        <dbReference type="ARBA" id="ARBA00022272"/>
    </source>
</evidence>
<keyword evidence="5 9" id="KW-0028">Amino-acid biosynthesis</keyword>
<dbReference type="InterPro" id="IPR011060">
    <property type="entry name" value="RibuloseP-bd_barrel"/>
</dbReference>
<dbReference type="Pfam" id="PF00697">
    <property type="entry name" value="PRAI"/>
    <property type="match status" value="1"/>
</dbReference>
<keyword evidence="6 9" id="KW-0822">Tryptophan biosynthesis</keyword>
<comment type="caution">
    <text evidence="11">The sequence shown here is derived from an EMBL/GenBank/DDBJ whole genome shotgun (WGS) entry which is preliminary data.</text>
</comment>
<gene>
    <name evidence="9" type="primary">trpF</name>
    <name evidence="11" type="ORF">ICJ84_03175</name>
</gene>
<dbReference type="EC" id="5.3.1.24" evidence="3 9"/>
<evidence type="ECO:0000256" key="1">
    <source>
        <dbReference type="ARBA" id="ARBA00001164"/>
    </source>
</evidence>
<accession>A0A8J6UFP7</accession>
<evidence type="ECO:0000259" key="10">
    <source>
        <dbReference type="Pfam" id="PF00697"/>
    </source>
</evidence>
<dbReference type="Proteomes" id="UP000602057">
    <property type="component" value="Unassembled WGS sequence"/>
</dbReference>
<dbReference type="InterPro" id="IPR044643">
    <property type="entry name" value="TrpF_fam"/>
</dbReference>
<organism evidence="11 12">
    <name type="scientific">Aestuariibaculum suncheonense</name>
    <dbReference type="NCBI Taxonomy" id="1028745"/>
    <lineage>
        <taxon>Bacteria</taxon>
        <taxon>Pseudomonadati</taxon>
        <taxon>Bacteroidota</taxon>
        <taxon>Flavobacteriia</taxon>
        <taxon>Flavobacteriales</taxon>
        <taxon>Flavobacteriaceae</taxon>
    </lineage>
</organism>
<dbReference type="PANTHER" id="PTHR42894">
    <property type="entry name" value="N-(5'-PHOSPHORIBOSYL)ANTHRANILATE ISOMERASE"/>
    <property type="match status" value="1"/>
</dbReference>
<reference evidence="11" key="2">
    <citation type="submission" date="2020-09" db="EMBL/GenBank/DDBJ databases">
        <authorList>
            <person name="Wu Z."/>
        </authorList>
    </citation>
    <scope>NUCLEOTIDE SEQUENCE</scope>
    <source>
        <strain evidence="11">SC17</strain>
    </source>
</reference>